<dbReference type="PANTHER" id="PTHR11691">
    <property type="entry name" value="TYPE I INTERFERON"/>
    <property type="match status" value="1"/>
</dbReference>
<reference evidence="10 11" key="1">
    <citation type="journal article" date="2023" name="bioRxiv">
        <title>Conserved and derived expression patterns and positive selection on dental genes reveal complex evolutionary context of ever-growing rodent molars.</title>
        <authorList>
            <person name="Calamari Z.T."/>
            <person name="Song A."/>
            <person name="Cohen E."/>
            <person name="Akter M."/>
            <person name="Roy R.D."/>
            <person name="Hallikas O."/>
            <person name="Christensen M.M."/>
            <person name="Li P."/>
            <person name="Marangoni P."/>
            <person name="Jernvall J."/>
            <person name="Klein O.D."/>
        </authorList>
    </citation>
    <scope>NUCLEOTIDE SEQUENCE [LARGE SCALE GENOMIC DNA]</scope>
    <source>
        <strain evidence="10">V071</strain>
    </source>
</reference>
<dbReference type="InterPro" id="IPR009079">
    <property type="entry name" value="4_helix_cytokine-like_core"/>
</dbReference>
<evidence type="ECO:0000313" key="11">
    <source>
        <dbReference type="Proteomes" id="UP001488838"/>
    </source>
</evidence>
<evidence type="ECO:0000256" key="4">
    <source>
        <dbReference type="ARBA" id="ARBA00022525"/>
    </source>
</evidence>
<name>A0AAW0J0C2_MYOGA</name>
<evidence type="ECO:0000256" key="1">
    <source>
        <dbReference type="ARBA" id="ARBA00004613"/>
    </source>
</evidence>
<dbReference type="PRINTS" id="PR00266">
    <property type="entry name" value="INTERFERONAB"/>
</dbReference>
<dbReference type="GO" id="GO:0005125">
    <property type="term" value="F:cytokine activity"/>
    <property type="evidence" value="ECO:0007669"/>
    <property type="project" value="UniProtKB-KW"/>
</dbReference>
<evidence type="ECO:0000256" key="6">
    <source>
        <dbReference type="ARBA" id="ARBA00023118"/>
    </source>
</evidence>
<evidence type="ECO:0000256" key="5">
    <source>
        <dbReference type="ARBA" id="ARBA00022729"/>
    </source>
</evidence>
<evidence type="ECO:0000256" key="8">
    <source>
        <dbReference type="RuleBase" id="RU000436"/>
    </source>
</evidence>
<evidence type="ECO:0000256" key="2">
    <source>
        <dbReference type="ARBA" id="ARBA00011033"/>
    </source>
</evidence>
<organism evidence="10 11">
    <name type="scientific">Myodes glareolus</name>
    <name type="common">Bank vole</name>
    <name type="synonym">Clethrionomys glareolus</name>
    <dbReference type="NCBI Taxonomy" id="447135"/>
    <lineage>
        <taxon>Eukaryota</taxon>
        <taxon>Metazoa</taxon>
        <taxon>Chordata</taxon>
        <taxon>Craniata</taxon>
        <taxon>Vertebrata</taxon>
        <taxon>Euteleostomi</taxon>
        <taxon>Mammalia</taxon>
        <taxon>Eutheria</taxon>
        <taxon>Euarchontoglires</taxon>
        <taxon>Glires</taxon>
        <taxon>Rodentia</taxon>
        <taxon>Myomorpha</taxon>
        <taxon>Muroidea</taxon>
        <taxon>Cricetidae</taxon>
        <taxon>Arvicolinae</taxon>
        <taxon>Myodes</taxon>
    </lineage>
</organism>
<dbReference type="Gene3D" id="1.20.1250.10">
    <property type="match status" value="1"/>
</dbReference>
<dbReference type="SMART" id="SM00076">
    <property type="entry name" value="IFabd"/>
    <property type="match status" value="1"/>
</dbReference>
<comment type="similarity">
    <text evidence="2 8">Belongs to the alpha/beta interferon family.</text>
</comment>
<keyword evidence="6 8" id="KW-0051">Antiviral defense</keyword>
<evidence type="ECO:0000256" key="7">
    <source>
        <dbReference type="ARBA" id="ARBA00023157"/>
    </source>
</evidence>
<dbReference type="GO" id="GO:0005615">
    <property type="term" value="C:extracellular space"/>
    <property type="evidence" value="ECO:0007669"/>
    <property type="project" value="UniProtKB-KW"/>
</dbReference>
<dbReference type="EMBL" id="JBBHLL010000073">
    <property type="protein sequence ID" value="KAK7820325.1"/>
    <property type="molecule type" value="Genomic_DNA"/>
</dbReference>
<keyword evidence="11" id="KW-1185">Reference proteome</keyword>
<evidence type="ECO:0000313" key="10">
    <source>
        <dbReference type="EMBL" id="KAK7820325.1"/>
    </source>
</evidence>
<comment type="subcellular location">
    <subcellularLocation>
        <location evidence="1">Secreted</location>
    </subcellularLocation>
</comment>
<proteinExistence type="inferred from homology"/>
<dbReference type="InterPro" id="IPR000471">
    <property type="entry name" value="Interferon_alpha/beta/delta"/>
</dbReference>
<evidence type="ECO:0000256" key="3">
    <source>
        <dbReference type="ARBA" id="ARBA00022514"/>
    </source>
</evidence>
<dbReference type="Pfam" id="PF00143">
    <property type="entry name" value="Interferon"/>
    <property type="match status" value="1"/>
</dbReference>
<protein>
    <submittedName>
        <fullName evidence="10">Uncharacterized protein</fullName>
    </submittedName>
</protein>
<gene>
    <name evidence="10" type="ORF">U0070_007531</name>
</gene>
<accession>A0AAW0J0C2</accession>
<dbReference type="Proteomes" id="UP001488838">
    <property type="component" value="Unassembled WGS sequence"/>
</dbReference>
<sequence length="183" mass="21446">MARPCDFLMILVLMSYWSTCSLGCVLNTTDETLFKLLVPKKQSSPRFSLEDRDDFLCPLQEMDAQQIQKPQVIQVLQELTEQSLLLFTSDESYAAWETTLLEKFCEAIDKQLKKLQACPVQQVGVQEHPQSQEHPVKKYFMRITEYLREKKHSPSAWEVVKVEIRRAWSFSDNLIKELNKKEE</sequence>
<keyword evidence="5 9" id="KW-0732">Signal</keyword>
<keyword evidence="3 8" id="KW-0202">Cytokine</keyword>
<comment type="caution">
    <text evidence="10">The sequence shown here is derived from an EMBL/GenBank/DDBJ whole genome shotgun (WGS) entry which is preliminary data.</text>
</comment>
<dbReference type="GO" id="GO:0005126">
    <property type="term" value="F:cytokine receptor binding"/>
    <property type="evidence" value="ECO:0007669"/>
    <property type="project" value="InterPro"/>
</dbReference>
<feature type="chain" id="PRO_5043418369" evidence="9">
    <location>
        <begin position="24"/>
        <end position="183"/>
    </location>
</feature>
<evidence type="ECO:0000256" key="9">
    <source>
        <dbReference type="SAM" id="SignalP"/>
    </source>
</evidence>
<keyword evidence="4" id="KW-0964">Secreted</keyword>
<feature type="signal peptide" evidence="9">
    <location>
        <begin position="1"/>
        <end position="23"/>
    </location>
</feature>
<dbReference type="SUPFAM" id="SSF47266">
    <property type="entry name" value="4-helical cytokines"/>
    <property type="match status" value="1"/>
</dbReference>
<dbReference type="PANTHER" id="PTHR11691:SF60">
    <property type="entry name" value="INTERFERON ALPHA-5"/>
    <property type="match status" value="1"/>
</dbReference>
<dbReference type="GO" id="GO:0051607">
    <property type="term" value="P:defense response to virus"/>
    <property type="evidence" value="ECO:0007669"/>
    <property type="project" value="UniProtKB-KW"/>
</dbReference>
<keyword evidence="7" id="KW-1015">Disulfide bond</keyword>
<dbReference type="AlphaFoldDB" id="A0AAW0J0C2"/>